<organism evidence="2 3">
    <name type="scientific">Streblomastix strix</name>
    <dbReference type="NCBI Taxonomy" id="222440"/>
    <lineage>
        <taxon>Eukaryota</taxon>
        <taxon>Metamonada</taxon>
        <taxon>Preaxostyla</taxon>
        <taxon>Oxymonadida</taxon>
        <taxon>Streblomastigidae</taxon>
        <taxon>Streblomastix</taxon>
    </lineage>
</organism>
<evidence type="ECO:0000313" key="2">
    <source>
        <dbReference type="EMBL" id="KAA6374794.1"/>
    </source>
</evidence>
<evidence type="ECO:0000313" key="3">
    <source>
        <dbReference type="Proteomes" id="UP000324800"/>
    </source>
</evidence>
<dbReference type="EMBL" id="SNRW01011714">
    <property type="protein sequence ID" value="KAA6374794.1"/>
    <property type="molecule type" value="Genomic_DNA"/>
</dbReference>
<feature type="region of interest" description="Disordered" evidence="1">
    <location>
        <begin position="44"/>
        <end position="69"/>
    </location>
</feature>
<accession>A0A5J4UX29</accession>
<sequence>MAIDSKGFSYFDLAQLDGVFSILERKILTVESILKLIQIINQKKYSDEDEEEDDDNEEEEEENEKKEEK</sequence>
<reference evidence="2 3" key="1">
    <citation type="submission" date="2019-03" db="EMBL/GenBank/DDBJ databases">
        <title>Single cell metagenomics reveals metabolic interactions within the superorganism composed of flagellate Streblomastix strix and complex community of Bacteroidetes bacteria on its surface.</title>
        <authorList>
            <person name="Treitli S.C."/>
            <person name="Kolisko M."/>
            <person name="Husnik F."/>
            <person name="Keeling P."/>
            <person name="Hampl V."/>
        </authorList>
    </citation>
    <scope>NUCLEOTIDE SEQUENCE [LARGE SCALE GENOMIC DNA]</scope>
    <source>
        <strain evidence="2">ST1C</strain>
    </source>
</reference>
<protein>
    <submittedName>
        <fullName evidence="2">Uncharacterized protein</fullName>
    </submittedName>
</protein>
<comment type="caution">
    <text evidence="2">The sequence shown here is derived from an EMBL/GenBank/DDBJ whole genome shotgun (WGS) entry which is preliminary data.</text>
</comment>
<dbReference type="AlphaFoldDB" id="A0A5J4UX29"/>
<proteinExistence type="predicted"/>
<name>A0A5J4UX29_9EUKA</name>
<dbReference type="Proteomes" id="UP000324800">
    <property type="component" value="Unassembled WGS sequence"/>
</dbReference>
<evidence type="ECO:0000256" key="1">
    <source>
        <dbReference type="SAM" id="MobiDB-lite"/>
    </source>
</evidence>
<feature type="compositionally biased region" description="Acidic residues" evidence="1">
    <location>
        <begin position="47"/>
        <end position="62"/>
    </location>
</feature>
<gene>
    <name evidence="2" type="ORF">EZS28_029678</name>
</gene>